<accession>A0A8S3WKR8</accession>
<evidence type="ECO:0000313" key="2">
    <source>
        <dbReference type="EMBL" id="CAG4965728.1"/>
    </source>
</evidence>
<sequence>MVGRASVWPSWPVDPGRSAGPAPHRPPRGAITRTRVPGSTRAGDRLTPSYSPPCRLAATDLQTTGHASTAPPATRCGSLIFPSSVHALTHCTHPPGYSRVCVNIARKLAASSRVQIRLRRRIHAFLVSGSSRMRCKNVF</sequence>
<gene>
    <name evidence="2" type="ORF">PAPOLLO_LOCUS7463</name>
</gene>
<dbReference type="EMBL" id="CAJQZP010000518">
    <property type="protein sequence ID" value="CAG4965728.1"/>
    <property type="molecule type" value="Genomic_DNA"/>
</dbReference>
<dbReference type="AlphaFoldDB" id="A0A8S3WKR8"/>
<evidence type="ECO:0000313" key="3">
    <source>
        <dbReference type="Proteomes" id="UP000691718"/>
    </source>
</evidence>
<protein>
    <submittedName>
        <fullName evidence="2">(apollo) hypothetical protein</fullName>
    </submittedName>
</protein>
<proteinExistence type="predicted"/>
<reference evidence="2" key="1">
    <citation type="submission" date="2021-04" db="EMBL/GenBank/DDBJ databases">
        <authorList>
            <person name="Tunstrom K."/>
        </authorList>
    </citation>
    <scope>NUCLEOTIDE SEQUENCE</scope>
</reference>
<organism evidence="2 3">
    <name type="scientific">Parnassius apollo</name>
    <name type="common">Apollo butterfly</name>
    <name type="synonym">Papilio apollo</name>
    <dbReference type="NCBI Taxonomy" id="110799"/>
    <lineage>
        <taxon>Eukaryota</taxon>
        <taxon>Metazoa</taxon>
        <taxon>Ecdysozoa</taxon>
        <taxon>Arthropoda</taxon>
        <taxon>Hexapoda</taxon>
        <taxon>Insecta</taxon>
        <taxon>Pterygota</taxon>
        <taxon>Neoptera</taxon>
        <taxon>Endopterygota</taxon>
        <taxon>Lepidoptera</taxon>
        <taxon>Glossata</taxon>
        <taxon>Ditrysia</taxon>
        <taxon>Papilionoidea</taxon>
        <taxon>Papilionidae</taxon>
        <taxon>Parnassiinae</taxon>
        <taxon>Parnassini</taxon>
        <taxon>Parnassius</taxon>
        <taxon>Parnassius</taxon>
    </lineage>
</organism>
<keyword evidence="3" id="KW-1185">Reference proteome</keyword>
<name>A0A8S3WKR8_PARAO</name>
<evidence type="ECO:0000256" key="1">
    <source>
        <dbReference type="SAM" id="MobiDB-lite"/>
    </source>
</evidence>
<dbReference type="Proteomes" id="UP000691718">
    <property type="component" value="Unassembled WGS sequence"/>
</dbReference>
<feature type="region of interest" description="Disordered" evidence="1">
    <location>
        <begin position="1"/>
        <end position="50"/>
    </location>
</feature>
<comment type="caution">
    <text evidence="2">The sequence shown here is derived from an EMBL/GenBank/DDBJ whole genome shotgun (WGS) entry which is preliminary data.</text>
</comment>
<dbReference type="OrthoDB" id="6927328at2759"/>